<dbReference type="SUPFAM" id="SSF53448">
    <property type="entry name" value="Nucleotide-diphospho-sugar transferases"/>
    <property type="match status" value="1"/>
</dbReference>
<dbReference type="PANTHER" id="PTHR22916">
    <property type="entry name" value="GLYCOSYLTRANSFERASE"/>
    <property type="match status" value="1"/>
</dbReference>
<keyword evidence="1" id="KW-0175">Coiled coil</keyword>
<dbReference type="Gene3D" id="3.90.550.10">
    <property type="entry name" value="Spore Coat Polysaccharide Biosynthesis Protein SpsA, Chain A"/>
    <property type="match status" value="1"/>
</dbReference>
<dbReference type="InterPro" id="IPR001173">
    <property type="entry name" value="Glyco_trans_2-like"/>
</dbReference>
<dbReference type="GO" id="GO:0016758">
    <property type="term" value="F:hexosyltransferase activity"/>
    <property type="evidence" value="ECO:0007669"/>
    <property type="project" value="UniProtKB-ARBA"/>
</dbReference>
<keyword evidence="6" id="KW-1185">Reference proteome</keyword>
<evidence type="ECO:0000256" key="1">
    <source>
        <dbReference type="SAM" id="Coils"/>
    </source>
</evidence>
<gene>
    <name evidence="4" type="ORF">EDD74_10763</name>
    <name evidence="3" type="ORF">FAEUMB_16440</name>
</gene>
<accession>A0A4R3JSG2</accession>
<proteinExistence type="predicted"/>
<reference evidence="3 6" key="1">
    <citation type="journal article" date="2018" name="Int. J. Syst. Evol. Microbiol.">
        <title>Draft Genome Sequence of Faecalimonas umbilicata JCM 30896T, an Acetate-Producing Bacterium Isolated from Human Feces.</title>
        <authorList>
            <person name="Sakamoto M."/>
            <person name="Ikeyama N."/>
            <person name="Yuki M."/>
            <person name="Ohkuma M."/>
        </authorList>
    </citation>
    <scope>NUCLEOTIDE SEQUENCE [LARGE SCALE GENOMIC DNA]</scope>
    <source>
        <strain evidence="3 6">EGH7</strain>
    </source>
</reference>
<sequence>MFYPKISVLMINYNHAAHLSLTIESVLSQTYQNIQFIIVDDGSTDCSQTIIKDYASRDPRIEYYFLEKNQHICHATNFGFQKVTGEYLARIDSDDLWYPNKLQKQLDFMQKTPDCNICFSWTDLIDEHGNSINDSERELYNLFNGSHPSCQEHWLEFFFIHGNCLSHPSVLMKTEIQKEIGDFNPAYRQAHDFDYWIRIAKKYPIFVIEENLTIMRRFLFSSTLNTSSTTESDTTRYLNEYLLIRNHFFENMDTELFVRTFHSYFRNPHAATPEELLCEQAFLLCDCKYGGKQNPILGIMKLGELLACPKTAEVLEASYHFTPISYYALSNQHIFCDSFVQTALLNAKHHTDKIQTLTEELQQCESHLKKLQEQVTYLSSSLNTITNSTSWKITAPLRHALNKLRKNF</sequence>
<dbReference type="Proteomes" id="UP000702954">
    <property type="component" value="Unassembled WGS sequence"/>
</dbReference>
<organism evidence="4 5">
    <name type="scientific">Faecalimonas umbilicata</name>
    <dbReference type="NCBI Taxonomy" id="1912855"/>
    <lineage>
        <taxon>Bacteria</taxon>
        <taxon>Bacillati</taxon>
        <taxon>Bacillota</taxon>
        <taxon>Clostridia</taxon>
        <taxon>Lachnospirales</taxon>
        <taxon>Lachnospiraceae</taxon>
        <taxon>Faecalimonas</taxon>
    </lineage>
</organism>
<evidence type="ECO:0000313" key="5">
    <source>
        <dbReference type="Proteomes" id="UP000294613"/>
    </source>
</evidence>
<reference evidence="4 5" key="2">
    <citation type="submission" date="2019-03" db="EMBL/GenBank/DDBJ databases">
        <title>Genomic Encyclopedia of Type Strains, Phase IV (KMG-IV): sequencing the most valuable type-strain genomes for metagenomic binning, comparative biology and taxonomic classification.</title>
        <authorList>
            <person name="Goeker M."/>
        </authorList>
    </citation>
    <scope>NUCLEOTIDE SEQUENCE [LARGE SCALE GENOMIC DNA]</scope>
    <source>
        <strain evidence="4 5">DSM 103426</strain>
    </source>
</reference>
<comment type="caution">
    <text evidence="4">The sequence shown here is derived from an EMBL/GenBank/DDBJ whole genome shotgun (WGS) entry which is preliminary data.</text>
</comment>
<dbReference type="AlphaFoldDB" id="A0A4R3JSG2"/>
<dbReference type="EMBL" id="SLZV01000007">
    <property type="protein sequence ID" value="TCS68672.1"/>
    <property type="molecule type" value="Genomic_DNA"/>
</dbReference>
<dbReference type="InterPro" id="IPR029044">
    <property type="entry name" value="Nucleotide-diphossugar_trans"/>
</dbReference>
<name>A0A4R3JSG2_9FIRM</name>
<evidence type="ECO:0000313" key="6">
    <source>
        <dbReference type="Proteomes" id="UP000702954"/>
    </source>
</evidence>
<evidence type="ECO:0000313" key="4">
    <source>
        <dbReference type="EMBL" id="TCS68672.1"/>
    </source>
</evidence>
<dbReference type="PANTHER" id="PTHR22916:SF3">
    <property type="entry name" value="UDP-GLCNAC:BETAGAL BETA-1,3-N-ACETYLGLUCOSAMINYLTRANSFERASE-LIKE PROTEIN 1"/>
    <property type="match status" value="1"/>
</dbReference>
<keyword evidence="4" id="KW-0808">Transferase</keyword>
<dbReference type="EMBL" id="BHEO01000008">
    <property type="protein sequence ID" value="GBU05103.1"/>
    <property type="molecule type" value="Genomic_DNA"/>
</dbReference>
<dbReference type="Proteomes" id="UP000294613">
    <property type="component" value="Unassembled WGS sequence"/>
</dbReference>
<dbReference type="Pfam" id="PF00535">
    <property type="entry name" value="Glycos_transf_2"/>
    <property type="match status" value="1"/>
</dbReference>
<feature type="domain" description="Glycosyltransferase 2-like" evidence="2">
    <location>
        <begin position="7"/>
        <end position="170"/>
    </location>
</feature>
<evidence type="ECO:0000313" key="3">
    <source>
        <dbReference type="EMBL" id="GBU05103.1"/>
    </source>
</evidence>
<evidence type="ECO:0000259" key="2">
    <source>
        <dbReference type="Pfam" id="PF00535"/>
    </source>
</evidence>
<protein>
    <submittedName>
        <fullName evidence="4">Glycosyltransferase involved in cell wall biosynthesis</fullName>
    </submittedName>
</protein>
<dbReference type="RefSeq" id="WP_116441672.1">
    <property type="nucleotide sequence ID" value="NZ_BHEO01000008.1"/>
</dbReference>
<feature type="coiled-coil region" evidence="1">
    <location>
        <begin position="347"/>
        <end position="374"/>
    </location>
</feature>